<accession>A0A0K0G2E8</accession>
<reference evidence="3" key="2">
    <citation type="submission" date="2015-08" db="UniProtKB">
        <authorList>
            <consortium name="WormBaseParasite"/>
        </authorList>
    </citation>
    <scope>IDENTIFICATION</scope>
</reference>
<evidence type="ECO:0000313" key="3">
    <source>
        <dbReference type="WBParaSite" id="SVE_1889400.1"/>
    </source>
</evidence>
<organism evidence="2 3">
    <name type="scientific">Strongyloides venezuelensis</name>
    <name type="common">Threadworm</name>
    <dbReference type="NCBI Taxonomy" id="75913"/>
    <lineage>
        <taxon>Eukaryota</taxon>
        <taxon>Metazoa</taxon>
        <taxon>Ecdysozoa</taxon>
        <taxon>Nematoda</taxon>
        <taxon>Chromadorea</taxon>
        <taxon>Rhabditida</taxon>
        <taxon>Tylenchina</taxon>
        <taxon>Panagrolaimomorpha</taxon>
        <taxon>Strongyloidoidea</taxon>
        <taxon>Strongyloididae</taxon>
        <taxon>Strongyloides</taxon>
    </lineage>
</organism>
<sequence length="126" mass="14920">MTNDRYMRQFSRQMYYNDPLPLRSFSGSYSQRSSSFFSKNSQCTSCKEIKEQLRKLEEKYDKHFVQLEDMIGILKEKIFSKNTMKTRKSRSMNTVNTWRITVGKNEYFIEQVTKEVLLGGIEGIEG</sequence>
<keyword evidence="2" id="KW-1185">Reference proteome</keyword>
<evidence type="ECO:0000313" key="2">
    <source>
        <dbReference type="Proteomes" id="UP000035680"/>
    </source>
</evidence>
<dbReference type="WBParaSite" id="SVE_1889400.1">
    <property type="protein sequence ID" value="SVE_1889400.1"/>
    <property type="gene ID" value="SVE_1889400"/>
</dbReference>
<name>A0A0K0G2E8_STRVS</name>
<keyword evidence="1" id="KW-0175">Coiled coil</keyword>
<dbReference type="Proteomes" id="UP000035680">
    <property type="component" value="Unassembled WGS sequence"/>
</dbReference>
<reference evidence="2" key="1">
    <citation type="submission" date="2014-07" db="EMBL/GenBank/DDBJ databases">
        <authorList>
            <person name="Martin A.A"/>
            <person name="De Silva N."/>
        </authorList>
    </citation>
    <scope>NUCLEOTIDE SEQUENCE</scope>
</reference>
<feature type="coiled-coil region" evidence="1">
    <location>
        <begin position="39"/>
        <end position="66"/>
    </location>
</feature>
<dbReference type="AlphaFoldDB" id="A0A0K0G2E8"/>
<protein>
    <submittedName>
        <fullName evidence="3">Uncharacterized protein</fullName>
    </submittedName>
</protein>
<evidence type="ECO:0000256" key="1">
    <source>
        <dbReference type="SAM" id="Coils"/>
    </source>
</evidence>
<proteinExistence type="predicted"/>